<keyword evidence="1" id="KW-0472">Membrane</keyword>
<feature type="transmembrane region" description="Helical" evidence="1">
    <location>
        <begin position="272"/>
        <end position="291"/>
    </location>
</feature>
<dbReference type="InterPro" id="IPR029044">
    <property type="entry name" value="Nucleotide-diphossugar_trans"/>
</dbReference>
<protein>
    <submittedName>
        <fullName evidence="3">Glycosyltransferase</fullName>
    </submittedName>
</protein>
<dbReference type="PANTHER" id="PTHR43685">
    <property type="entry name" value="GLYCOSYLTRANSFERASE"/>
    <property type="match status" value="1"/>
</dbReference>
<dbReference type="AlphaFoldDB" id="A0A7J2U4N7"/>
<dbReference type="InterPro" id="IPR001173">
    <property type="entry name" value="Glyco_trans_2-like"/>
</dbReference>
<keyword evidence="1" id="KW-1133">Transmembrane helix</keyword>
<comment type="caution">
    <text evidence="3">The sequence shown here is derived from an EMBL/GenBank/DDBJ whole genome shotgun (WGS) entry which is preliminary data.</text>
</comment>
<keyword evidence="3" id="KW-0808">Transferase</keyword>
<dbReference type="GO" id="GO:0016740">
    <property type="term" value="F:transferase activity"/>
    <property type="evidence" value="ECO:0007669"/>
    <property type="project" value="UniProtKB-KW"/>
</dbReference>
<dbReference type="PANTHER" id="PTHR43685:SF2">
    <property type="entry name" value="GLYCOSYLTRANSFERASE 2-LIKE DOMAIN-CONTAINING PROTEIN"/>
    <property type="match status" value="1"/>
</dbReference>
<feature type="transmembrane region" description="Helical" evidence="1">
    <location>
        <begin position="325"/>
        <end position="347"/>
    </location>
</feature>
<dbReference type="Gene3D" id="3.90.550.10">
    <property type="entry name" value="Spore Coat Polysaccharide Biosynthesis Protein SpsA, Chain A"/>
    <property type="match status" value="1"/>
</dbReference>
<reference evidence="3" key="1">
    <citation type="journal article" date="2020" name="mSystems">
        <title>Genome- and Community-Level Interaction Insights into Carbon Utilization and Element Cycling Functions of Hydrothermarchaeota in Hydrothermal Sediment.</title>
        <authorList>
            <person name="Zhou Z."/>
            <person name="Liu Y."/>
            <person name="Xu W."/>
            <person name="Pan J."/>
            <person name="Luo Z.H."/>
            <person name="Li M."/>
        </authorList>
    </citation>
    <scope>NUCLEOTIDE SEQUENCE [LARGE SCALE GENOMIC DNA]</scope>
    <source>
        <strain evidence="3">SpSt-125</strain>
    </source>
</reference>
<keyword evidence="1" id="KW-0812">Transmembrane</keyword>
<gene>
    <name evidence="3" type="ORF">ENO26_06625</name>
</gene>
<proteinExistence type="predicted"/>
<dbReference type="SUPFAM" id="SSF53448">
    <property type="entry name" value="Nucleotide-diphospho-sugar transferases"/>
    <property type="match status" value="1"/>
</dbReference>
<feature type="domain" description="Glycosyltransferase 2-like" evidence="2">
    <location>
        <begin position="9"/>
        <end position="171"/>
    </location>
</feature>
<evidence type="ECO:0000313" key="3">
    <source>
        <dbReference type="EMBL" id="HEM67223.1"/>
    </source>
</evidence>
<dbReference type="Pfam" id="PF00535">
    <property type="entry name" value="Glycos_transf_2"/>
    <property type="match status" value="1"/>
</dbReference>
<evidence type="ECO:0000259" key="2">
    <source>
        <dbReference type="Pfam" id="PF00535"/>
    </source>
</evidence>
<sequence>MRFDAPLISIVLTTYNSERVVEKALKGVVGQDFPLNRVELIIVDGGSKDNTLKMVNEFTERYSKLFYDVKVVVHDRNYGVSKARNDGIKMSRGRYILILDHDVVMPRDTLAKLLHYLELVDERVVAAIPLHNPTCKDIISSWEYIIRRGRIWRTNAVTSCALVRRELFDEIGLYDETLGPPHTIYEDIELGARALSKGYEIHLPGTLEVVHETCDEASSEAPTTTTKQGNIINKVKVLLRYIRVLKGVLNPRYRYALVKYLRSAPITENIRWCTYTTLAVSFIPITILMFMGMFMPLYTWILASPVVYFDVVHQYWNSKVPHVSLAYAFIAYVWRLIRSIALVLPVYT</sequence>
<accession>A0A7J2U4N7</accession>
<dbReference type="EMBL" id="DSEU01000043">
    <property type="protein sequence ID" value="HEM67223.1"/>
    <property type="molecule type" value="Genomic_DNA"/>
</dbReference>
<evidence type="ECO:0000256" key="1">
    <source>
        <dbReference type="SAM" id="Phobius"/>
    </source>
</evidence>
<organism evidence="3">
    <name type="scientific">Ignisphaera aggregans</name>
    <dbReference type="NCBI Taxonomy" id="334771"/>
    <lineage>
        <taxon>Archaea</taxon>
        <taxon>Thermoproteota</taxon>
        <taxon>Thermoprotei</taxon>
        <taxon>Desulfurococcales</taxon>
        <taxon>Desulfurococcaceae</taxon>
        <taxon>Ignisphaera</taxon>
    </lineage>
</organism>
<dbReference type="InterPro" id="IPR050834">
    <property type="entry name" value="Glycosyltransf_2"/>
</dbReference>
<name>A0A7J2U4N7_9CREN</name>